<keyword evidence="2 5" id="KW-0863">Zinc-finger</keyword>
<dbReference type="OMA" id="QCLATER"/>
<evidence type="ECO:0000256" key="6">
    <source>
        <dbReference type="SAM" id="Coils"/>
    </source>
</evidence>
<evidence type="ECO:0000313" key="9">
    <source>
        <dbReference type="RefSeq" id="XP_022092724.1"/>
    </source>
</evidence>
<feature type="domain" description="THAP-type" evidence="7">
    <location>
        <begin position="1"/>
        <end position="88"/>
    </location>
</feature>
<feature type="coiled-coil region" evidence="6">
    <location>
        <begin position="261"/>
        <end position="288"/>
    </location>
</feature>
<dbReference type="PROSITE" id="PS50950">
    <property type="entry name" value="ZF_THAP"/>
    <property type="match status" value="1"/>
</dbReference>
<evidence type="ECO:0000256" key="2">
    <source>
        <dbReference type="ARBA" id="ARBA00022771"/>
    </source>
</evidence>
<evidence type="ECO:0000256" key="3">
    <source>
        <dbReference type="ARBA" id="ARBA00022833"/>
    </source>
</evidence>
<accession>A0A8B7YHK0</accession>
<dbReference type="InterPro" id="IPR006612">
    <property type="entry name" value="THAP_Znf"/>
</dbReference>
<dbReference type="PANTHER" id="PTHR46600">
    <property type="entry name" value="THAP DOMAIN-CONTAINING"/>
    <property type="match status" value="1"/>
</dbReference>
<dbReference type="InterPro" id="IPR026516">
    <property type="entry name" value="THAP1/10"/>
</dbReference>
<proteinExistence type="predicted"/>
<dbReference type="AlphaFoldDB" id="A0A8B7YHK0"/>
<evidence type="ECO:0000259" key="7">
    <source>
        <dbReference type="PROSITE" id="PS50950"/>
    </source>
</evidence>
<evidence type="ECO:0000256" key="4">
    <source>
        <dbReference type="ARBA" id="ARBA00023125"/>
    </source>
</evidence>
<dbReference type="Proteomes" id="UP000694845">
    <property type="component" value="Unplaced"/>
</dbReference>
<keyword evidence="8" id="KW-1185">Reference proteome</keyword>
<organism evidence="8 9">
    <name type="scientific">Acanthaster planci</name>
    <name type="common">Crown-of-thorns starfish</name>
    <dbReference type="NCBI Taxonomy" id="133434"/>
    <lineage>
        <taxon>Eukaryota</taxon>
        <taxon>Metazoa</taxon>
        <taxon>Echinodermata</taxon>
        <taxon>Eleutherozoa</taxon>
        <taxon>Asterozoa</taxon>
        <taxon>Asteroidea</taxon>
        <taxon>Valvatacea</taxon>
        <taxon>Valvatida</taxon>
        <taxon>Acanthasteridae</taxon>
        <taxon>Acanthaster</taxon>
    </lineage>
</organism>
<reference evidence="9" key="1">
    <citation type="submission" date="2025-08" db="UniProtKB">
        <authorList>
            <consortium name="RefSeq"/>
        </authorList>
    </citation>
    <scope>IDENTIFICATION</scope>
</reference>
<dbReference type="PANTHER" id="PTHR46600:SF11">
    <property type="entry name" value="THAP DOMAIN-CONTAINING PROTEIN 10"/>
    <property type="match status" value="1"/>
</dbReference>
<dbReference type="GO" id="GO:0008270">
    <property type="term" value="F:zinc ion binding"/>
    <property type="evidence" value="ECO:0007669"/>
    <property type="project" value="UniProtKB-KW"/>
</dbReference>
<protein>
    <submittedName>
        <fullName evidence="9">Uncharacterized protein LOC110980397</fullName>
    </submittedName>
</protein>
<dbReference type="SMART" id="SM00980">
    <property type="entry name" value="THAP"/>
    <property type="match status" value="1"/>
</dbReference>
<keyword evidence="3" id="KW-0862">Zinc</keyword>
<keyword evidence="4 5" id="KW-0238">DNA-binding</keyword>
<dbReference type="SUPFAM" id="SSF57716">
    <property type="entry name" value="Glucocorticoid receptor-like (DNA-binding domain)"/>
    <property type="match status" value="1"/>
</dbReference>
<dbReference type="Pfam" id="PF05485">
    <property type="entry name" value="THAP"/>
    <property type="match status" value="1"/>
</dbReference>
<dbReference type="RefSeq" id="XP_022092724.1">
    <property type="nucleotide sequence ID" value="XM_022237032.1"/>
</dbReference>
<dbReference type="InterPro" id="IPR021896">
    <property type="entry name" value="THAP9-like_HTH"/>
</dbReference>
<gene>
    <name evidence="9" type="primary">LOC110980397</name>
</gene>
<dbReference type="GO" id="GO:0043565">
    <property type="term" value="F:sequence-specific DNA binding"/>
    <property type="evidence" value="ECO:0007669"/>
    <property type="project" value="InterPro"/>
</dbReference>
<sequence length="409" mass="46624">MAKRKSRRRCSALHCKNSSAKNPDLSFYRFPKDKERSARWIQNTGRKDLLKRTPDYLYTNYRICSHHFEPGKILPTGRLVWNAVPTIFHSGMSKPREIDQVSRTHAVVMQNASRQDENNDNSLKTYSKIIQARAEIQKRHTYAKPATWLSTQVPLAYLNQEPDAVNYQAAPGPMLYTGPAEDGRAHVNKVTQSSSELQQIERLRTQVLHLQASLVRAKNQALNCRCSRSASSEEALIYQRQTKATEMQTGGKKKRTKAQCLATERVRVHRLRKKVAQLQARLKETKKDPSSVECIVEKASEYLSGTALQFFASQLRIAKRRAQGRRYSQQDKHFAWSLYQQNPMAYKFCRKIFALPTALYLRRVKMRPKVTDASPEGLRATPCEKNAVQTATCEAGPLSASSEKDPGLQ</sequence>
<evidence type="ECO:0000256" key="1">
    <source>
        <dbReference type="ARBA" id="ARBA00022723"/>
    </source>
</evidence>
<keyword evidence="1" id="KW-0479">Metal-binding</keyword>
<dbReference type="GeneID" id="110980397"/>
<evidence type="ECO:0000256" key="5">
    <source>
        <dbReference type="PROSITE-ProRule" id="PRU00309"/>
    </source>
</evidence>
<dbReference type="Pfam" id="PF12017">
    <property type="entry name" value="Tnp_P_element"/>
    <property type="match status" value="1"/>
</dbReference>
<evidence type="ECO:0000313" key="8">
    <source>
        <dbReference type="Proteomes" id="UP000694845"/>
    </source>
</evidence>
<dbReference type="KEGG" id="aplc:110980397"/>
<name>A0A8B7YHK0_ACAPL</name>
<dbReference type="SMART" id="SM00692">
    <property type="entry name" value="DM3"/>
    <property type="match status" value="1"/>
</dbReference>
<keyword evidence="6" id="KW-0175">Coiled coil</keyword>
<dbReference type="OrthoDB" id="7683421at2759"/>